<dbReference type="AlphaFoldDB" id="A0A1Y2H935"/>
<evidence type="ECO:0000313" key="2">
    <source>
        <dbReference type="EMBL" id="ORZ31108.1"/>
    </source>
</evidence>
<feature type="transmembrane region" description="Helical" evidence="1">
    <location>
        <begin position="117"/>
        <end position="144"/>
    </location>
</feature>
<name>A0A1Y2H935_9FUNG</name>
<keyword evidence="1" id="KW-0472">Membrane</keyword>
<evidence type="ECO:0000256" key="1">
    <source>
        <dbReference type="SAM" id="Phobius"/>
    </source>
</evidence>
<keyword evidence="1" id="KW-1133">Transmembrane helix</keyword>
<proteinExistence type="predicted"/>
<feature type="non-terminal residue" evidence="2">
    <location>
        <position position="267"/>
    </location>
</feature>
<keyword evidence="3" id="KW-1185">Reference proteome</keyword>
<feature type="transmembrane region" description="Helical" evidence="1">
    <location>
        <begin position="188"/>
        <end position="206"/>
    </location>
</feature>
<keyword evidence="1" id="KW-0812">Transmembrane</keyword>
<protein>
    <submittedName>
        <fullName evidence="2">Uncharacterized protein</fullName>
    </submittedName>
</protein>
<organism evidence="2 3">
    <name type="scientific">Catenaria anguillulae PL171</name>
    <dbReference type="NCBI Taxonomy" id="765915"/>
    <lineage>
        <taxon>Eukaryota</taxon>
        <taxon>Fungi</taxon>
        <taxon>Fungi incertae sedis</taxon>
        <taxon>Blastocladiomycota</taxon>
        <taxon>Blastocladiomycetes</taxon>
        <taxon>Blastocladiales</taxon>
        <taxon>Catenariaceae</taxon>
        <taxon>Catenaria</taxon>
    </lineage>
</organism>
<accession>A0A1Y2H935</accession>
<gene>
    <name evidence="2" type="ORF">BCR44DRAFT_1488014</name>
</gene>
<dbReference type="Proteomes" id="UP000193411">
    <property type="component" value="Unassembled WGS sequence"/>
</dbReference>
<sequence length="267" mass="29781">MSHLTKSRMKWMLQFVDPVQEDRYRKFSARINQVPVRFFVKGLVVPIAVLVWAFEPFALLSFRGFTQQCPSITGYCYECYVVTLILAMLTCIGGVISVYALKRATGRSDYSSQRRMAVLVGFMCVFMSVQLVGTVCVGLCWVDFPISAQLTLLDSSLNMITICETGRSSPMSGKLLADARLAEVQIEIRHMLASIFLFMFFTVSAIPASQVLIVGMIGFTITALGYGLVSSMSAFPMSSMLWVLLLSLMEDFLASVALIFQRELLSR</sequence>
<evidence type="ECO:0000313" key="3">
    <source>
        <dbReference type="Proteomes" id="UP000193411"/>
    </source>
</evidence>
<feature type="transmembrane region" description="Helical" evidence="1">
    <location>
        <begin position="80"/>
        <end position="101"/>
    </location>
</feature>
<feature type="transmembrane region" description="Helical" evidence="1">
    <location>
        <begin position="34"/>
        <end position="54"/>
    </location>
</feature>
<dbReference type="EMBL" id="MCFL01000066">
    <property type="protein sequence ID" value="ORZ31108.1"/>
    <property type="molecule type" value="Genomic_DNA"/>
</dbReference>
<reference evidence="2 3" key="1">
    <citation type="submission" date="2016-07" db="EMBL/GenBank/DDBJ databases">
        <title>Pervasive Adenine N6-methylation of Active Genes in Fungi.</title>
        <authorList>
            <consortium name="DOE Joint Genome Institute"/>
            <person name="Mondo S.J."/>
            <person name="Dannebaum R.O."/>
            <person name="Kuo R.C."/>
            <person name="Labutti K."/>
            <person name="Haridas S."/>
            <person name="Kuo A."/>
            <person name="Salamov A."/>
            <person name="Ahrendt S.R."/>
            <person name="Lipzen A."/>
            <person name="Sullivan W."/>
            <person name="Andreopoulos W.B."/>
            <person name="Clum A."/>
            <person name="Lindquist E."/>
            <person name="Daum C."/>
            <person name="Ramamoorthy G.K."/>
            <person name="Gryganskyi A."/>
            <person name="Culley D."/>
            <person name="Magnuson J.K."/>
            <person name="James T.Y."/>
            <person name="O'Malley M.A."/>
            <person name="Stajich J.E."/>
            <person name="Spatafora J.W."/>
            <person name="Visel A."/>
            <person name="Grigoriev I.V."/>
        </authorList>
    </citation>
    <scope>NUCLEOTIDE SEQUENCE [LARGE SCALE GENOMIC DNA]</scope>
    <source>
        <strain evidence="2 3">PL171</strain>
    </source>
</reference>
<comment type="caution">
    <text evidence="2">The sequence shown here is derived from an EMBL/GenBank/DDBJ whole genome shotgun (WGS) entry which is preliminary data.</text>
</comment>